<dbReference type="AlphaFoldDB" id="A0A5P1FP98"/>
<dbReference type="Pfam" id="PF14299">
    <property type="entry name" value="PP2"/>
    <property type="match status" value="1"/>
</dbReference>
<accession>A0A5P1FP98</accession>
<dbReference type="EMBL" id="CM007381">
    <property type="protein sequence ID" value="ONK79543.1"/>
    <property type="molecule type" value="Genomic_DNA"/>
</dbReference>
<dbReference type="Gramene" id="ONK79543">
    <property type="protein sequence ID" value="ONK79543"/>
    <property type="gene ID" value="A4U43_C01F7450"/>
</dbReference>
<dbReference type="PANTHER" id="PTHR32278:SF111">
    <property type="entry name" value="F-BOX PROTEIN PP2-B12-RELATED"/>
    <property type="match status" value="1"/>
</dbReference>
<dbReference type="InterPro" id="IPR025886">
    <property type="entry name" value="PP2-like"/>
</dbReference>
<protein>
    <submittedName>
        <fullName evidence="1">Uncharacterized protein</fullName>
    </submittedName>
</protein>
<evidence type="ECO:0000313" key="2">
    <source>
        <dbReference type="Proteomes" id="UP000243459"/>
    </source>
</evidence>
<dbReference type="PANTHER" id="PTHR32278">
    <property type="entry name" value="F-BOX DOMAIN-CONTAINING PROTEIN"/>
    <property type="match status" value="1"/>
</dbReference>
<keyword evidence="2" id="KW-1185">Reference proteome</keyword>
<organism evidence="1 2">
    <name type="scientific">Asparagus officinalis</name>
    <name type="common">Garden asparagus</name>
    <dbReference type="NCBI Taxonomy" id="4686"/>
    <lineage>
        <taxon>Eukaryota</taxon>
        <taxon>Viridiplantae</taxon>
        <taxon>Streptophyta</taxon>
        <taxon>Embryophyta</taxon>
        <taxon>Tracheophyta</taxon>
        <taxon>Spermatophyta</taxon>
        <taxon>Magnoliopsida</taxon>
        <taxon>Liliopsida</taxon>
        <taxon>Asparagales</taxon>
        <taxon>Asparagaceae</taxon>
        <taxon>Asparagoideae</taxon>
        <taxon>Asparagus</taxon>
    </lineage>
</organism>
<sequence>MDGGKKAFCLEKESGAKCYTLCARDLGIAWGDDERYWRWVFHPRSRFSEVVELRLVWLFDTRTNESWIPRLRTRCVLES</sequence>
<dbReference type="Proteomes" id="UP000243459">
    <property type="component" value="Chromosome 1"/>
</dbReference>
<proteinExistence type="predicted"/>
<evidence type="ECO:0000313" key="1">
    <source>
        <dbReference type="EMBL" id="ONK79543.1"/>
    </source>
</evidence>
<reference evidence="2" key="1">
    <citation type="journal article" date="2017" name="Nat. Commun.">
        <title>The asparagus genome sheds light on the origin and evolution of a young Y chromosome.</title>
        <authorList>
            <person name="Harkess A."/>
            <person name="Zhou J."/>
            <person name="Xu C."/>
            <person name="Bowers J.E."/>
            <person name="Van der Hulst R."/>
            <person name="Ayyampalayam S."/>
            <person name="Mercati F."/>
            <person name="Riccardi P."/>
            <person name="McKain M.R."/>
            <person name="Kakrana A."/>
            <person name="Tang H."/>
            <person name="Ray J."/>
            <person name="Groenendijk J."/>
            <person name="Arikit S."/>
            <person name="Mathioni S.M."/>
            <person name="Nakano M."/>
            <person name="Shan H."/>
            <person name="Telgmann-Rauber A."/>
            <person name="Kanno A."/>
            <person name="Yue Z."/>
            <person name="Chen H."/>
            <person name="Li W."/>
            <person name="Chen Y."/>
            <person name="Xu X."/>
            <person name="Zhang Y."/>
            <person name="Luo S."/>
            <person name="Chen H."/>
            <person name="Gao J."/>
            <person name="Mao Z."/>
            <person name="Pires J.C."/>
            <person name="Luo M."/>
            <person name="Kudrna D."/>
            <person name="Wing R.A."/>
            <person name="Meyers B.C."/>
            <person name="Yi K."/>
            <person name="Kong H."/>
            <person name="Lavrijsen P."/>
            <person name="Sunseri F."/>
            <person name="Falavigna A."/>
            <person name="Ye Y."/>
            <person name="Leebens-Mack J.H."/>
            <person name="Chen G."/>
        </authorList>
    </citation>
    <scope>NUCLEOTIDE SEQUENCE [LARGE SCALE GENOMIC DNA]</scope>
    <source>
        <strain evidence="2">cv. DH0086</strain>
    </source>
</reference>
<name>A0A5P1FP98_ASPOF</name>
<gene>
    <name evidence="1" type="ORF">A4U43_C01F7450</name>
</gene>